<evidence type="ECO:0000256" key="5">
    <source>
        <dbReference type="ARBA" id="ARBA00022777"/>
    </source>
</evidence>
<evidence type="ECO:0000256" key="8">
    <source>
        <dbReference type="ARBA" id="ARBA00038999"/>
    </source>
</evidence>
<dbReference type="EMBL" id="NDIQ01000022">
    <property type="protein sequence ID" value="PRT56517.1"/>
    <property type="molecule type" value="Genomic_DNA"/>
</dbReference>
<evidence type="ECO:0000256" key="9">
    <source>
        <dbReference type="ARBA" id="ARBA00049014"/>
    </source>
</evidence>
<dbReference type="InterPro" id="IPR011009">
    <property type="entry name" value="Kinase-like_dom_sf"/>
</dbReference>
<dbReference type="GO" id="GO:0005524">
    <property type="term" value="F:ATP binding"/>
    <property type="evidence" value="ECO:0007669"/>
    <property type="project" value="UniProtKB-UniRule"/>
</dbReference>
<dbReference type="Pfam" id="PF00069">
    <property type="entry name" value="Pkinase"/>
    <property type="match status" value="1"/>
</dbReference>
<dbReference type="Proteomes" id="UP000238350">
    <property type="component" value="Unassembled WGS sequence"/>
</dbReference>
<evidence type="ECO:0000256" key="3">
    <source>
        <dbReference type="ARBA" id="ARBA00022679"/>
    </source>
</evidence>
<feature type="binding site" evidence="10">
    <location>
        <position position="427"/>
    </location>
    <ligand>
        <name>ATP</name>
        <dbReference type="ChEBI" id="CHEBI:30616"/>
    </ligand>
</feature>
<dbReference type="PANTHER" id="PTHR48013">
    <property type="entry name" value="DUAL SPECIFICITY MITOGEN-ACTIVATED PROTEIN KINASE KINASE 5-RELATED"/>
    <property type="match status" value="1"/>
</dbReference>
<dbReference type="STRING" id="45607.A0A2T0FNG0"/>
<dbReference type="AlphaFoldDB" id="A0A2T0FNG0"/>
<feature type="region of interest" description="Disordered" evidence="11">
    <location>
        <begin position="79"/>
        <end position="230"/>
    </location>
</feature>
<feature type="compositionally biased region" description="Polar residues" evidence="11">
    <location>
        <begin position="108"/>
        <end position="126"/>
    </location>
</feature>
<evidence type="ECO:0000313" key="14">
    <source>
        <dbReference type="Proteomes" id="UP000238350"/>
    </source>
</evidence>
<dbReference type="SMART" id="SM00220">
    <property type="entry name" value="S_TKc"/>
    <property type="match status" value="1"/>
</dbReference>
<comment type="similarity">
    <text evidence="7">Belongs to the protein kinase superfamily. STE Ser/Thr protein kinase family. MAP kinase kinase subfamily.</text>
</comment>
<dbReference type="GO" id="GO:0032991">
    <property type="term" value="C:protein-containing complex"/>
    <property type="evidence" value="ECO:0007669"/>
    <property type="project" value="UniProtKB-ARBA"/>
</dbReference>
<feature type="compositionally biased region" description="Low complexity" evidence="11">
    <location>
        <begin position="38"/>
        <end position="50"/>
    </location>
</feature>
<evidence type="ECO:0000256" key="4">
    <source>
        <dbReference type="ARBA" id="ARBA00022741"/>
    </source>
</evidence>
<keyword evidence="1" id="KW-0723">Serine/threonine-protein kinase</keyword>
<keyword evidence="3" id="KW-0808">Transferase</keyword>
<keyword evidence="2" id="KW-0597">Phosphoprotein</keyword>
<keyword evidence="6 10" id="KW-0067">ATP-binding</keyword>
<dbReference type="SUPFAM" id="SSF56112">
    <property type="entry name" value="Protein kinase-like (PK-like)"/>
    <property type="match status" value="1"/>
</dbReference>
<comment type="caution">
    <text evidence="13">The sequence shown here is derived from an EMBL/GenBank/DDBJ whole genome shotgun (WGS) entry which is preliminary data.</text>
</comment>
<keyword evidence="5 13" id="KW-0418">Kinase</keyword>
<dbReference type="GO" id="GO:0005737">
    <property type="term" value="C:cytoplasm"/>
    <property type="evidence" value="ECO:0007669"/>
    <property type="project" value="UniProtKB-ARBA"/>
</dbReference>
<dbReference type="Gene3D" id="1.10.510.10">
    <property type="entry name" value="Transferase(Phosphotransferase) domain 1"/>
    <property type="match status" value="1"/>
</dbReference>
<comment type="catalytic activity">
    <reaction evidence="9">
        <text>L-seryl-[protein] + ATP = O-phospho-L-seryl-[protein] + ADP + H(+)</text>
        <dbReference type="Rhea" id="RHEA:17989"/>
        <dbReference type="Rhea" id="RHEA-COMP:9863"/>
        <dbReference type="Rhea" id="RHEA-COMP:11604"/>
        <dbReference type="ChEBI" id="CHEBI:15378"/>
        <dbReference type="ChEBI" id="CHEBI:29999"/>
        <dbReference type="ChEBI" id="CHEBI:30616"/>
        <dbReference type="ChEBI" id="CHEBI:83421"/>
        <dbReference type="ChEBI" id="CHEBI:456216"/>
        <dbReference type="EC" id="2.7.12.2"/>
    </reaction>
</comment>
<dbReference type="GeneID" id="36517885"/>
<keyword evidence="14" id="KW-1185">Reference proteome</keyword>
<proteinExistence type="inferred from homology"/>
<feature type="compositionally biased region" description="Low complexity" evidence="11">
    <location>
        <begin position="166"/>
        <end position="176"/>
    </location>
</feature>
<feature type="compositionally biased region" description="Polar residues" evidence="11">
    <location>
        <begin position="79"/>
        <end position="94"/>
    </location>
</feature>
<dbReference type="PANTHER" id="PTHR48013:SF25">
    <property type="entry name" value="MAP KINASE KINASE PBS2"/>
    <property type="match status" value="1"/>
</dbReference>
<sequence length="683" mass="72290">MSNDEQLPPTTGLQNLKLGGNGSNDSLKLCTDVGRKQSASSISSVEALSSPDSTLGSPAASSMMSGLAAEMQARVLALQSSRLKRTASSTSQPRGMTRKPSMCRTPSLYRTASTASNSNVDLTTPIPSDSSSEAASSVSSPVTTPTAELRRVELSDPPAGPHHPLNLDTSNDSSLSHQSIASDKNLSDRPLPARPASMPNVATGAMTDVPGGALTGAMPSGSLTGPIPSGALTGAPSGALTGVPGGALTGNLHRTPSASGRVLPVPTATTLKKAHMNLHGGSSMSSRFPGLSLREARGGSGPNGQNNEESLKPSKPRVSGGRRPSGLVLPPLPGGGGPQAAAMVGPAVRSQRKNKLFAYQKYIDIESGSLNFAGKAVIHSKGIDFSNGTSFQISLDELEPLEELGAGNYGTVTRVVHKPTKVEMAMKEIRLELDEASFRQILMELDILHRCHSEHMVDFYGAFFVEGAVYLCLEYMDGGSMNQIYENGIPEKYLREVSRSVVLGLKELKERHKIIHRDVKPTNVLSSSTTGKIKLCDFGVSGNLVASIARTNIGCQSYMAPERINYAASAQAAEYSVESDIWSLGLSIIEMAIGVYPYPAEIYSNIFSQLSAIVEGQPPQLDPKKFSAEACSFVAACLCKDPRVRASYADLLAHPWLANHPPLENHEIAEFVRERLEAAKGSK</sequence>
<dbReference type="Gene3D" id="3.30.200.20">
    <property type="entry name" value="Phosphorylase Kinase, domain 1"/>
    <property type="match status" value="1"/>
</dbReference>
<dbReference type="GO" id="GO:0004708">
    <property type="term" value="F:MAP kinase kinase activity"/>
    <property type="evidence" value="ECO:0007669"/>
    <property type="project" value="UniProtKB-EC"/>
</dbReference>
<dbReference type="EC" id="2.7.12.2" evidence="8"/>
<accession>A0A2T0FNG0</accession>
<dbReference type="GO" id="GO:0038066">
    <property type="term" value="P:p38MAPK cascade"/>
    <property type="evidence" value="ECO:0007669"/>
    <property type="project" value="UniProtKB-ARBA"/>
</dbReference>
<protein>
    <recommendedName>
        <fullName evidence="8">mitogen-activated protein kinase kinase</fullName>
        <ecNumber evidence="8">2.7.12.2</ecNumber>
    </recommendedName>
</protein>
<evidence type="ECO:0000256" key="10">
    <source>
        <dbReference type="PROSITE-ProRule" id="PRU10141"/>
    </source>
</evidence>
<dbReference type="PROSITE" id="PS00107">
    <property type="entry name" value="PROTEIN_KINASE_ATP"/>
    <property type="match status" value="1"/>
</dbReference>
<feature type="compositionally biased region" description="Polar residues" evidence="11">
    <location>
        <begin position="1"/>
        <end position="14"/>
    </location>
</feature>
<evidence type="ECO:0000256" key="1">
    <source>
        <dbReference type="ARBA" id="ARBA00022527"/>
    </source>
</evidence>
<dbReference type="RefSeq" id="XP_024666462.1">
    <property type="nucleotide sequence ID" value="XM_024810694.1"/>
</dbReference>
<dbReference type="GO" id="GO:0071474">
    <property type="term" value="P:cellular hyperosmotic response"/>
    <property type="evidence" value="ECO:0007669"/>
    <property type="project" value="TreeGrafter"/>
</dbReference>
<feature type="compositionally biased region" description="Low complexity" evidence="11">
    <location>
        <begin position="127"/>
        <end position="147"/>
    </location>
</feature>
<feature type="compositionally biased region" description="Polar residues" evidence="11">
    <location>
        <begin position="51"/>
        <end position="64"/>
    </location>
</feature>
<name>A0A2T0FNG0_9ASCO</name>
<evidence type="ECO:0000256" key="6">
    <source>
        <dbReference type="ARBA" id="ARBA00022840"/>
    </source>
</evidence>
<feature type="domain" description="Protein kinase" evidence="12">
    <location>
        <begin position="398"/>
        <end position="657"/>
    </location>
</feature>
<evidence type="ECO:0000256" key="11">
    <source>
        <dbReference type="SAM" id="MobiDB-lite"/>
    </source>
</evidence>
<dbReference type="FunFam" id="3.30.200.20:FF:000341">
    <property type="entry name" value="MAP kinase kinase PBS2"/>
    <property type="match status" value="1"/>
</dbReference>
<organism evidence="13 14">
    <name type="scientific">Wickerhamiella sorbophila</name>
    <dbReference type="NCBI Taxonomy" id="45607"/>
    <lineage>
        <taxon>Eukaryota</taxon>
        <taxon>Fungi</taxon>
        <taxon>Dikarya</taxon>
        <taxon>Ascomycota</taxon>
        <taxon>Saccharomycotina</taxon>
        <taxon>Dipodascomycetes</taxon>
        <taxon>Dipodascales</taxon>
        <taxon>Trichomonascaceae</taxon>
        <taxon>Wickerhamiella</taxon>
    </lineage>
</organism>
<dbReference type="InterPro" id="IPR017441">
    <property type="entry name" value="Protein_kinase_ATP_BS"/>
</dbReference>
<dbReference type="OrthoDB" id="10252354at2759"/>
<feature type="region of interest" description="Disordered" evidence="11">
    <location>
        <begin position="1"/>
        <end position="65"/>
    </location>
</feature>
<gene>
    <name evidence="13" type="ORF">B9G98_04137</name>
</gene>
<evidence type="ECO:0000313" key="13">
    <source>
        <dbReference type="EMBL" id="PRT56517.1"/>
    </source>
</evidence>
<dbReference type="PROSITE" id="PS50011">
    <property type="entry name" value="PROTEIN_KINASE_DOM"/>
    <property type="match status" value="1"/>
</dbReference>
<keyword evidence="4 10" id="KW-0547">Nucleotide-binding</keyword>
<evidence type="ECO:0000256" key="7">
    <source>
        <dbReference type="ARBA" id="ARBA00038035"/>
    </source>
</evidence>
<evidence type="ECO:0000259" key="12">
    <source>
        <dbReference type="PROSITE" id="PS50011"/>
    </source>
</evidence>
<evidence type="ECO:0000256" key="2">
    <source>
        <dbReference type="ARBA" id="ARBA00022553"/>
    </source>
</evidence>
<reference evidence="13 14" key="1">
    <citation type="submission" date="2017-04" db="EMBL/GenBank/DDBJ databases">
        <title>Genome sequencing of [Candida] sorbophila.</title>
        <authorList>
            <person name="Ahn J.O."/>
        </authorList>
    </citation>
    <scope>NUCLEOTIDE SEQUENCE [LARGE SCALE GENOMIC DNA]</scope>
    <source>
        <strain evidence="13 14">DS02</strain>
    </source>
</reference>
<dbReference type="GO" id="GO:0004674">
    <property type="term" value="F:protein serine/threonine kinase activity"/>
    <property type="evidence" value="ECO:0007669"/>
    <property type="project" value="UniProtKB-KW"/>
</dbReference>
<feature type="region of interest" description="Disordered" evidence="11">
    <location>
        <begin position="277"/>
        <end position="344"/>
    </location>
</feature>
<dbReference type="InterPro" id="IPR000719">
    <property type="entry name" value="Prot_kinase_dom"/>
</dbReference>